<dbReference type="Proteomes" id="UP000007113">
    <property type="component" value="Chromosome"/>
</dbReference>
<dbReference type="KEGG" id="gma:AciX8_1667"/>
<evidence type="ECO:0000313" key="1">
    <source>
        <dbReference type="EMBL" id="AEU36006.1"/>
    </source>
</evidence>
<dbReference type="EMBL" id="CP003130">
    <property type="protein sequence ID" value="AEU36006.1"/>
    <property type="molecule type" value="Genomic_DNA"/>
</dbReference>
<reference evidence="1 2" key="1">
    <citation type="submission" date="2011-11" db="EMBL/GenBank/DDBJ databases">
        <title>Complete sequence of Granulicella mallensis MP5ACTX8.</title>
        <authorList>
            <consortium name="US DOE Joint Genome Institute"/>
            <person name="Lucas S."/>
            <person name="Copeland A."/>
            <person name="Lapidus A."/>
            <person name="Cheng J.-F."/>
            <person name="Goodwin L."/>
            <person name="Pitluck S."/>
            <person name="Peters L."/>
            <person name="Lu M."/>
            <person name="Detter J.C."/>
            <person name="Han C."/>
            <person name="Tapia R."/>
            <person name="Land M."/>
            <person name="Hauser L."/>
            <person name="Kyrpides N."/>
            <person name="Ivanova N."/>
            <person name="Mikhailova N."/>
            <person name="Pagani I."/>
            <person name="Rawat S."/>
            <person name="Mannisto M."/>
            <person name="Haggblom M."/>
            <person name="Woyke T."/>
        </authorList>
    </citation>
    <scope>NUCLEOTIDE SEQUENCE [LARGE SCALE GENOMIC DNA]</scope>
    <source>
        <strain evidence="2">ATCC BAA-1857 / DSM 23137 / MP5ACTX8</strain>
    </source>
</reference>
<evidence type="ECO:0000313" key="2">
    <source>
        <dbReference type="Proteomes" id="UP000007113"/>
    </source>
</evidence>
<name>G8NPJ4_GRAMM</name>
<dbReference type="STRING" id="682795.AciX8_1667"/>
<dbReference type="eggNOG" id="ENOG5033AMT">
    <property type="taxonomic scope" value="Bacteria"/>
</dbReference>
<keyword evidence="2" id="KW-1185">Reference proteome</keyword>
<dbReference type="RefSeq" id="WP_014264885.1">
    <property type="nucleotide sequence ID" value="NC_016631.1"/>
</dbReference>
<gene>
    <name evidence="1" type="ordered locus">AciX8_1667</name>
</gene>
<dbReference type="HOGENOM" id="CLU_1842289_0_0_0"/>
<dbReference type="AlphaFoldDB" id="G8NPJ4"/>
<organism evidence="1 2">
    <name type="scientific">Granulicella mallensis (strain ATCC BAA-1857 / DSM 23137 / MP5ACTX8)</name>
    <dbReference type="NCBI Taxonomy" id="682795"/>
    <lineage>
        <taxon>Bacteria</taxon>
        <taxon>Pseudomonadati</taxon>
        <taxon>Acidobacteriota</taxon>
        <taxon>Terriglobia</taxon>
        <taxon>Terriglobales</taxon>
        <taxon>Acidobacteriaceae</taxon>
        <taxon>Granulicella</taxon>
    </lineage>
</organism>
<dbReference type="OrthoDB" id="1093631at2"/>
<proteinExistence type="predicted"/>
<sequence>MKTKDESYVLDLCDLVLTHESSRQHRFAFLLGDTGRRLPVDAYYSTLNLVIEFYERQHYEEVRFFDKPEKLTCSGVTRREQRKLYDQRRRDILPLHGIELIVLSVQQFRHDTRKRLIRNHIEDEKLIRRELAQYLAVSN</sequence>
<accession>G8NPJ4</accession>
<protein>
    <submittedName>
        <fullName evidence="1">Uncharacterized protein</fullName>
    </submittedName>
</protein>